<dbReference type="OrthoDB" id="7185309at2"/>
<keyword evidence="3" id="KW-1185">Reference proteome</keyword>
<dbReference type="KEGG" id="sct:SCAT_2753"/>
<accession>F8K4F7</accession>
<sequence length="107" mass="11267">MDIELLVVNDCPSQETAAALLRHVLDEAGLPGTPIRTVTVTSQRQAEGLGFTGSPTIRIDGRDPFAEPGRPAGLSCRLYPTASGLAGLPEPGPLRQALERAARTPHT</sequence>
<dbReference type="HOGENOM" id="CLU_133764_1_0_11"/>
<evidence type="ECO:0000313" key="2">
    <source>
        <dbReference type="EMBL" id="AEW95111.1"/>
    </source>
</evidence>
<evidence type="ECO:0008006" key="4">
    <source>
        <dbReference type="Google" id="ProtNLM"/>
    </source>
</evidence>
<evidence type="ECO:0000313" key="3">
    <source>
        <dbReference type="Proteomes" id="UP000007842"/>
    </source>
</evidence>
<protein>
    <recommendedName>
        <fullName evidence="4">Alkylmercury lyase</fullName>
    </recommendedName>
</protein>
<dbReference type="KEGG" id="scy:SCATT_27400"/>
<dbReference type="RefSeq" id="WP_014143490.1">
    <property type="nucleotide sequence ID" value="NC_016111.1"/>
</dbReference>
<feature type="compositionally biased region" description="Basic and acidic residues" evidence="1">
    <location>
        <begin position="97"/>
        <end position="107"/>
    </location>
</feature>
<gene>
    <name evidence="2" type="ordered locus">SCATT_27400</name>
</gene>
<dbReference type="Proteomes" id="UP000007842">
    <property type="component" value="Chromosome"/>
</dbReference>
<dbReference type="STRING" id="1003195.SCATT_27400"/>
<name>F8K4F7_STREN</name>
<accession>G8X2J5</accession>
<dbReference type="PATRIC" id="fig|1003195.11.peg.4244"/>
<reference evidence="3" key="1">
    <citation type="submission" date="2011-12" db="EMBL/GenBank/DDBJ databases">
        <title>Complete genome sequence of Streptomyces cattleya strain DSM 46488.</title>
        <authorList>
            <person name="Ou H.-Y."/>
            <person name="Li P."/>
            <person name="Zhao C."/>
            <person name="O'Hagan D."/>
            <person name="Deng Z."/>
        </authorList>
    </citation>
    <scope>NUCLEOTIDE SEQUENCE [LARGE SCALE GENOMIC DNA]</scope>
    <source>
        <strain evidence="3">ATCC 35852 / DSM 46488 / JCM 4925 / NBRC 14057 / NRRL 8057</strain>
    </source>
</reference>
<feature type="region of interest" description="Disordered" evidence="1">
    <location>
        <begin position="87"/>
        <end position="107"/>
    </location>
</feature>
<proteinExistence type="predicted"/>
<organism evidence="2 3">
    <name type="scientific">Streptantibioticus cattleyicolor (strain ATCC 35852 / DSM 46488 / JCM 4925 / NBRC 14057 / NRRL 8057)</name>
    <name type="common">Streptomyces cattleya</name>
    <dbReference type="NCBI Taxonomy" id="1003195"/>
    <lineage>
        <taxon>Bacteria</taxon>
        <taxon>Bacillati</taxon>
        <taxon>Actinomycetota</taxon>
        <taxon>Actinomycetes</taxon>
        <taxon>Kitasatosporales</taxon>
        <taxon>Streptomycetaceae</taxon>
        <taxon>Streptantibioticus</taxon>
    </lineage>
</organism>
<evidence type="ECO:0000256" key="1">
    <source>
        <dbReference type="SAM" id="MobiDB-lite"/>
    </source>
</evidence>
<dbReference type="AlphaFoldDB" id="F8K4F7"/>
<dbReference type="eggNOG" id="COG3339">
    <property type="taxonomic scope" value="Bacteria"/>
</dbReference>
<dbReference type="EMBL" id="CP003219">
    <property type="protein sequence ID" value="AEW95111.1"/>
    <property type="molecule type" value="Genomic_DNA"/>
</dbReference>